<dbReference type="EMBL" id="JAJEQF010000025">
    <property type="protein sequence ID" value="MCC2168040.1"/>
    <property type="molecule type" value="Genomic_DNA"/>
</dbReference>
<keyword evidence="5 9" id="KW-0067">ATP-binding</keyword>
<evidence type="ECO:0000256" key="3">
    <source>
        <dbReference type="ARBA" id="ARBA00022598"/>
    </source>
</evidence>
<dbReference type="InterPro" id="IPR009008">
    <property type="entry name" value="Val/Leu/Ile-tRNA-synth_edit"/>
</dbReference>
<dbReference type="HAMAP" id="MF_00049_B">
    <property type="entry name" value="Leu_tRNA_synth_B"/>
    <property type="match status" value="1"/>
</dbReference>
<dbReference type="Gene3D" id="3.40.50.620">
    <property type="entry name" value="HUPs"/>
    <property type="match status" value="2"/>
</dbReference>
<dbReference type="PANTHER" id="PTHR43740">
    <property type="entry name" value="LEUCYL-TRNA SYNTHETASE"/>
    <property type="match status" value="1"/>
</dbReference>
<keyword evidence="3 9" id="KW-0436">Ligase</keyword>
<comment type="caution">
    <text evidence="9">Lacks conserved residue(s) required for the propagation of feature annotation.</text>
</comment>
<evidence type="ECO:0000256" key="1">
    <source>
        <dbReference type="ARBA" id="ARBA00005594"/>
    </source>
</evidence>
<evidence type="ECO:0000259" key="13">
    <source>
        <dbReference type="Pfam" id="PF13603"/>
    </source>
</evidence>
<evidence type="ECO:0000256" key="2">
    <source>
        <dbReference type="ARBA" id="ARBA00022490"/>
    </source>
</evidence>
<evidence type="ECO:0000256" key="10">
    <source>
        <dbReference type="RuleBase" id="RU363035"/>
    </source>
</evidence>
<keyword evidence="15" id="KW-1185">Reference proteome</keyword>
<feature type="domain" description="Leucyl-tRNA synthetase editing" evidence="13">
    <location>
        <begin position="221"/>
        <end position="409"/>
    </location>
</feature>
<evidence type="ECO:0000259" key="11">
    <source>
        <dbReference type="Pfam" id="PF00133"/>
    </source>
</evidence>
<dbReference type="InterPro" id="IPR002302">
    <property type="entry name" value="Leu-tRNA-ligase"/>
</dbReference>
<dbReference type="PRINTS" id="PR00985">
    <property type="entry name" value="TRNASYNTHLEU"/>
</dbReference>
<comment type="subcellular location">
    <subcellularLocation>
        <location evidence="9">Cytoplasm</location>
    </subcellularLocation>
</comment>
<dbReference type="SUPFAM" id="SSF47323">
    <property type="entry name" value="Anticodon-binding domain of a subclass of class I aminoacyl-tRNA synthetases"/>
    <property type="match status" value="1"/>
</dbReference>
<reference evidence="14 15" key="1">
    <citation type="submission" date="2021-10" db="EMBL/GenBank/DDBJ databases">
        <title>Anaerobic single-cell dispensing facilitates the cultivation of human gut bacteria.</title>
        <authorList>
            <person name="Afrizal A."/>
        </authorList>
    </citation>
    <scope>NUCLEOTIDE SEQUENCE [LARGE SCALE GENOMIC DNA]</scope>
    <source>
        <strain evidence="14 15">CLA-AA-H244</strain>
    </source>
</reference>
<evidence type="ECO:0000256" key="8">
    <source>
        <dbReference type="ARBA" id="ARBA00047469"/>
    </source>
</evidence>
<evidence type="ECO:0000259" key="12">
    <source>
        <dbReference type="Pfam" id="PF08264"/>
    </source>
</evidence>
<dbReference type="NCBIfam" id="TIGR00396">
    <property type="entry name" value="leuS_bact"/>
    <property type="match status" value="1"/>
</dbReference>
<dbReference type="Gene3D" id="1.10.730.10">
    <property type="entry name" value="Isoleucyl-tRNA Synthetase, Domain 1"/>
    <property type="match status" value="1"/>
</dbReference>
<comment type="caution">
    <text evidence="14">The sequence shown here is derived from an EMBL/GenBank/DDBJ whole genome shotgun (WGS) entry which is preliminary data.</text>
</comment>
<feature type="binding site" evidence="9">
    <location>
        <position position="589"/>
    </location>
    <ligand>
        <name>ATP</name>
        <dbReference type="ChEBI" id="CHEBI:30616"/>
    </ligand>
</feature>
<evidence type="ECO:0000313" key="15">
    <source>
        <dbReference type="Proteomes" id="UP001199355"/>
    </source>
</evidence>
<feature type="short sequence motif" description="'KMSKS' region" evidence="9">
    <location>
        <begin position="586"/>
        <end position="590"/>
    </location>
</feature>
<keyword evidence="7 9" id="KW-0030">Aminoacyl-tRNA synthetase</keyword>
<dbReference type="PROSITE" id="PS00178">
    <property type="entry name" value="AA_TRNA_LIGASE_I"/>
    <property type="match status" value="1"/>
</dbReference>
<evidence type="ECO:0000313" key="14">
    <source>
        <dbReference type="EMBL" id="MCC2168040.1"/>
    </source>
</evidence>
<organism evidence="14 15">
    <name type="scientific">Gallintestinimicrobium propionicum</name>
    <dbReference type="NCBI Taxonomy" id="2981770"/>
    <lineage>
        <taxon>Bacteria</taxon>
        <taxon>Bacillati</taxon>
        <taxon>Bacillota</taxon>
        <taxon>Clostridia</taxon>
        <taxon>Lachnospirales</taxon>
        <taxon>Lachnospiraceae</taxon>
        <taxon>Gallintestinimicrobium</taxon>
    </lineage>
</organism>
<feature type="domain" description="Aminoacyl-tRNA synthetase class Ia" evidence="11">
    <location>
        <begin position="422"/>
        <end position="612"/>
    </location>
</feature>
<dbReference type="GO" id="GO:0005829">
    <property type="term" value="C:cytosol"/>
    <property type="evidence" value="ECO:0007669"/>
    <property type="project" value="TreeGrafter"/>
</dbReference>
<evidence type="ECO:0000256" key="4">
    <source>
        <dbReference type="ARBA" id="ARBA00022741"/>
    </source>
</evidence>
<dbReference type="GO" id="GO:0004823">
    <property type="term" value="F:leucine-tRNA ligase activity"/>
    <property type="evidence" value="ECO:0007669"/>
    <property type="project" value="UniProtKB-UniRule"/>
</dbReference>
<dbReference type="PANTHER" id="PTHR43740:SF2">
    <property type="entry name" value="LEUCINE--TRNA LIGASE, MITOCHONDRIAL"/>
    <property type="match status" value="1"/>
</dbReference>
<dbReference type="InterPro" id="IPR009080">
    <property type="entry name" value="tRNAsynth_Ia_anticodon-bd"/>
</dbReference>
<dbReference type="FunFam" id="3.40.50.620:FF:000056">
    <property type="entry name" value="Leucine--tRNA ligase"/>
    <property type="match status" value="1"/>
</dbReference>
<dbReference type="InterPro" id="IPR014729">
    <property type="entry name" value="Rossmann-like_a/b/a_fold"/>
</dbReference>
<dbReference type="CDD" id="cd07958">
    <property type="entry name" value="Anticodon_Ia_Leu_BEm"/>
    <property type="match status" value="1"/>
</dbReference>
<name>A0AAE3AWD3_9FIRM</name>
<keyword evidence="4 9" id="KW-0547">Nucleotide-binding</keyword>
<dbReference type="GO" id="GO:0006429">
    <property type="term" value="P:leucyl-tRNA aminoacylation"/>
    <property type="evidence" value="ECO:0007669"/>
    <property type="project" value="UniProtKB-UniRule"/>
</dbReference>
<dbReference type="Pfam" id="PF08264">
    <property type="entry name" value="Anticodon_1"/>
    <property type="match status" value="1"/>
</dbReference>
<dbReference type="Gene3D" id="3.10.20.590">
    <property type="match status" value="1"/>
</dbReference>
<dbReference type="SUPFAM" id="SSF52374">
    <property type="entry name" value="Nucleotidylyl transferase"/>
    <property type="match status" value="1"/>
</dbReference>
<dbReference type="EC" id="6.1.1.4" evidence="9"/>
<protein>
    <recommendedName>
        <fullName evidence="9">Leucine--tRNA ligase</fullName>
        <ecNumber evidence="9">6.1.1.4</ecNumber>
    </recommendedName>
    <alternativeName>
        <fullName evidence="9">Leucyl-tRNA synthetase</fullName>
        <shortName evidence="9">LeuRS</shortName>
    </alternativeName>
</protein>
<dbReference type="InterPro" id="IPR013155">
    <property type="entry name" value="M/V/L/I-tRNA-synth_anticd-bd"/>
</dbReference>
<proteinExistence type="inferred from homology"/>
<dbReference type="Proteomes" id="UP001199355">
    <property type="component" value="Unassembled WGS sequence"/>
</dbReference>
<gene>
    <name evidence="9 14" type="primary">leuS</name>
    <name evidence="14" type="ORF">LKD45_10095</name>
</gene>
<dbReference type="RefSeq" id="WP_021916398.1">
    <property type="nucleotide sequence ID" value="NZ_JAJEQF010000025.1"/>
</dbReference>
<feature type="domain" description="Methionyl/Valyl/Leucyl/Isoleucyl-tRNA synthetase anticodon-binding" evidence="12">
    <location>
        <begin position="655"/>
        <end position="770"/>
    </location>
</feature>
<evidence type="ECO:0000256" key="5">
    <source>
        <dbReference type="ARBA" id="ARBA00022840"/>
    </source>
</evidence>
<dbReference type="Pfam" id="PF13603">
    <property type="entry name" value="tRNA-synt_1_2"/>
    <property type="match status" value="1"/>
</dbReference>
<evidence type="ECO:0000256" key="9">
    <source>
        <dbReference type="HAMAP-Rule" id="MF_00049"/>
    </source>
</evidence>
<evidence type="ECO:0000256" key="7">
    <source>
        <dbReference type="ARBA" id="ARBA00023146"/>
    </source>
</evidence>
<dbReference type="GO" id="GO:0002161">
    <property type="term" value="F:aminoacyl-tRNA deacylase activity"/>
    <property type="evidence" value="ECO:0007669"/>
    <property type="project" value="InterPro"/>
</dbReference>
<dbReference type="InterPro" id="IPR001412">
    <property type="entry name" value="aa-tRNA-synth_I_CS"/>
</dbReference>
<dbReference type="InterPro" id="IPR025709">
    <property type="entry name" value="Leu_tRNA-synth_edit"/>
</dbReference>
<dbReference type="CDD" id="cd00812">
    <property type="entry name" value="LeuRS_core"/>
    <property type="match status" value="1"/>
</dbReference>
<comment type="catalytic activity">
    <reaction evidence="8 9">
        <text>tRNA(Leu) + L-leucine + ATP = L-leucyl-tRNA(Leu) + AMP + diphosphate</text>
        <dbReference type="Rhea" id="RHEA:11688"/>
        <dbReference type="Rhea" id="RHEA-COMP:9613"/>
        <dbReference type="Rhea" id="RHEA-COMP:9622"/>
        <dbReference type="ChEBI" id="CHEBI:30616"/>
        <dbReference type="ChEBI" id="CHEBI:33019"/>
        <dbReference type="ChEBI" id="CHEBI:57427"/>
        <dbReference type="ChEBI" id="CHEBI:78442"/>
        <dbReference type="ChEBI" id="CHEBI:78494"/>
        <dbReference type="ChEBI" id="CHEBI:456215"/>
        <dbReference type="EC" id="6.1.1.4"/>
    </reaction>
</comment>
<comment type="similarity">
    <text evidence="1 9 10">Belongs to the class-I aminoacyl-tRNA synthetase family.</text>
</comment>
<dbReference type="InterPro" id="IPR002300">
    <property type="entry name" value="aa-tRNA-synth_Ia"/>
</dbReference>
<keyword evidence="6 9" id="KW-0648">Protein biosynthesis</keyword>
<dbReference type="AlphaFoldDB" id="A0AAE3AWD3"/>
<dbReference type="GO" id="GO:0005524">
    <property type="term" value="F:ATP binding"/>
    <property type="evidence" value="ECO:0007669"/>
    <property type="project" value="UniProtKB-UniRule"/>
</dbReference>
<feature type="domain" description="Aminoacyl-tRNA synthetase class Ia" evidence="11">
    <location>
        <begin position="13"/>
        <end position="217"/>
    </location>
</feature>
<evidence type="ECO:0000256" key="6">
    <source>
        <dbReference type="ARBA" id="ARBA00022917"/>
    </source>
</evidence>
<keyword evidence="2 9" id="KW-0963">Cytoplasm</keyword>
<dbReference type="SUPFAM" id="SSF50677">
    <property type="entry name" value="ValRS/IleRS/LeuRS editing domain"/>
    <property type="match status" value="1"/>
</dbReference>
<dbReference type="Pfam" id="PF00133">
    <property type="entry name" value="tRNA-synt_1"/>
    <property type="match status" value="2"/>
</dbReference>
<dbReference type="FunFam" id="3.40.50.620:FF:000077">
    <property type="entry name" value="Leucine--tRNA ligase"/>
    <property type="match status" value="1"/>
</dbReference>
<accession>A0AAE3AWD3</accession>
<sequence length="806" mass="92228">MERVYNPKEIEQKWQKIWDDEKAFAASDDYSKPKYYALVEFPYPSGQGLHVGHPRPYTALDIVARKRRMEGYNVLYPMGWDAFGLPTENYAIKNHIHPKIVTKNNVHRFKEQLHSLGYSFDWDREINTTDPEYYKWTQWIFLKLFKAGLAYKAEMPINWCTSCKVGLANEEVVNGHCERCGAEVIRKVKSQWMLKITEYADKLLEGLDHVDYIERVKVSQKNWIGRSTGAEVDFPIAGKEDKLRIYTTRPDTLFGVTYMVISPEHPYIEKFASEIKNLDEVKAYQEQAARKSDFERSELAKEKTGVKIDGLTAVNPVNGKEIPIWVSDYVLMSYGTGAIMAVPAHDERDWEFAKKFNMPIIQVVESSEGPVDVNEAAFVDVATGKLVNSGFLNGMEVAEAKKAIIEYLEKENIGTQKTNYKLRDWVFSRQRYWGEPIPIVHCDKCGYVPLPEDQLPLELPDVESYMPTDNGESPLAAMRSWVETTCPCCGGPAERETDTMPQWAGSSWYFLRYTDPHNTEALASPEALKYWMPVDWYNGGMEHTTLHLLYSRFWHRFLYDEKVVPCPEPYQKRTSHGMILGENGEKMSKSRGNVVNPDDIVNEFGADTLRTYEMFIGAFELSAAWSNEGVKGCRRFLERVWKLQEIVTDEAGYSKELETRMHQTIKKVSSDFETLKYNTAIAAMMSLINDFYKAGKVTRDEFKTLLILLNPVAPHMTEELWQIMNYGGRLYQTSWPTYEEAKTVESEVEIAVQVNGKVRATIKIAADISKEDAIAAGKAAVADKLTGQIVKEIYVPGRLVNIVQKG</sequence>
<dbReference type="FunFam" id="1.10.730.10:FF:000002">
    <property type="entry name" value="Leucine--tRNA ligase"/>
    <property type="match status" value="1"/>
</dbReference>